<dbReference type="SUPFAM" id="SSF75217">
    <property type="entry name" value="alpha/beta knot"/>
    <property type="match status" value="1"/>
</dbReference>
<dbReference type="PIRSF" id="PIRSF004808">
    <property type="entry name" value="LasT"/>
    <property type="match status" value="1"/>
</dbReference>
<dbReference type="Proteomes" id="UP001596312">
    <property type="component" value="Unassembled WGS sequence"/>
</dbReference>
<evidence type="ECO:0000256" key="1">
    <source>
        <dbReference type="ARBA" id="ARBA00007228"/>
    </source>
</evidence>
<protein>
    <submittedName>
        <fullName evidence="6">RNA methyltransferase</fullName>
    </submittedName>
</protein>
<dbReference type="NCBIfam" id="TIGR00050">
    <property type="entry name" value="rRNA_methyl_1"/>
    <property type="match status" value="1"/>
</dbReference>
<dbReference type="RefSeq" id="WP_340602864.1">
    <property type="nucleotide sequence ID" value="NZ_JBBMXV010000001.1"/>
</dbReference>
<dbReference type="AlphaFoldDB" id="A0ABD5V4F8"/>
<keyword evidence="3" id="KW-0808">Transferase</keyword>
<comment type="caution">
    <text evidence="6">The sequence shown here is derived from an EMBL/GenBank/DDBJ whole genome shotgun (WGS) entry which is preliminary data.</text>
</comment>
<dbReference type="CDD" id="cd18093">
    <property type="entry name" value="SpoU-like_TrmJ"/>
    <property type="match status" value="1"/>
</dbReference>
<evidence type="ECO:0000256" key="3">
    <source>
        <dbReference type="ARBA" id="ARBA00022679"/>
    </source>
</evidence>
<evidence type="ECO:0000313" key="7">
    <source>
        <dbReference type="Proteomes" id="UP001596312"/>
    </source>
</evidence>
<sequence length="238" mass="26307">MSSVVVVGAETPGNVGTIARAMKNFGFSELLLVDPPELDPDGEAYGFAGQAREDVLPNAETVSFEEVVEGFHTVGFTATTNEDARKHVRFPFRTPEELAEDLSGVEADVALVFGRERVGLTNEELARLDQICAIPASADYPVLNLGQAATVALYELRGLAMGDSQLPDVEHERADEPEIERFYDRFDETLRAVGYPEGKRPKTMRLVRRLVGRAHPTDREITTLHGVLRAIERATRER</sequence>
<name>A0ABD5V4F8_9EURY</name>
<dbReference type="Pfam" id="PF00588">
    <property type="entry name" value="SpoU_methylase"/>
    <property type="match status" value="1"/>
</dbReference>
<dbReference type="PANTHER" id="PTHR42786:SF2">
    <property type="entry name" value="TRNA (CYTIDINE_URIDINE-2'-O-)-METHYLTRANSFERASE TRMJ"/>
    <property type="match status" value="1"/>
</dbReference>
<feature type="domain" description="tRNA/rRNA methyltransferase SpoU type" evidence="5">
    <location>
        <begin position="3"/>
        <end position="154"/>
    </location>
</feature>
<dbReference type="InterPro" id="IPR029026">
    <property type="entry name" value="tRNA_m1G_MTases_N"/>
</dbReference>
<keyword evidence="7" id="KW-1185">Reference proteome</keyword>
<evidence type="ECO:0000259" key="5">
    <source>
        <dbReference type="Pfam" id="PF00588"/>
    </source>
</evidence>
<dbReference type="Gene3D" id="1.10.8.590">
    <property type="match status" value="1"/>
</dbReference>
<dbReference type="InterPro" id="IPR029028">
    <property type="entry name" value="Alpha/beta_knot_MTases"/>
</dbReference>
<gene>
    <name evidence="6" type="ORF">ACFQGH_04000</name>
</gene>
<evidence type="ECO:0000256" key="2">
    <source>
        <dbReference type="ARBA" id="ARBA00022603"/>
    </source>
</evidence>
<accession>A0ABD5V4F8</accession>
<organism evidence="6 7">
    <name type="scientific">Halalkalicoccus tibetensis</name>
    <dbReference type="NCBI Taxonomy" id="175632"/>
    <lineage>
        <taxon>Archaea</taxon>
        <taxon>Methanobacteriati</taxon>
        <taxon>Methanobacteriota</taxon>
        <taxon>Stenosarchaea group</taxon>
        <taxon>Halobacteria</taxon>
        <taxon>Halobacteriales</taxon>
        <taxon>Halococcaceae</taxon>
        <taxon>Halalkalicoccus</taxon>
    </lineage>
</organism>
<dbReference type="GO" id="GO:0032259">
    <property type="term" value="P:methylation"/>
    <property type="evidence" value="ECO:0007669"/>
    <property type="project" value="UniProtKB-KW"/>
</dbReference>
<keyword evidence="2 6" id="KW-0489">Methyltransferase</keyword>
<dbReference type="PANTHER" id="PTHR42786">
    <property type="entry name" value="TRNA/RRNA METHYLTRANSFERASE"/>
    <property type="match status" value="1"/>
</dbReference>
<dbReference type="GO" id="GO:0008168">
    <property type="term" value="F:methyltransferase activity"/>
    <property type="evidence" value="ECO:0007669"/>
    <property type="project" value="UniProtKB-KW"/>
</dbReference>
<comment type="similarity">
    <text evidence="1">Belongs to the class IV-like SAM-binding methyltransferase superfamily. RNA methyltransferase TrmH family.</text>
</comment>
<keyword evidence="4" id="KW-0949">S-adenosyl-L-methionine</keyword>
<dbReference type="InterPro" id="IPR001537">
    <property type="entry name" value="SpoU_MeTrfase"/>
</dbReference>
<evidence type="ECO:0000313" key="6">
    <source>
        <dbReference type="EMBL" id="MFC6904357.1"/>
    </source>
</evidence>
<proteinExistence type="inferred from homology"/>
<dbReference type="EMBL" id="JBHSXQ010000001">
    <property type="protein sequence ID" value="MFC6904357.1"/>
    <property type="molecule type" value="Genomic_DNA"/>
</dbReference>
<evidence type="ECO:0000256" key="4">
    <source>
        <dbReference type="ARBA" id="ARBA00022691"/>
    </source>
</evidence>
<dbReference type="Gene3D" id="3.40.1280.10">
    <property type="match status" value="1"/>
</dbReference>
<dbReference type="InterPro" id="IPR004384">
    <property type="entry name" value="RNA_MeTrfase_TrmJ/LasT"/>
</dbReference>
<reference evidence="6 7" key="1">
    <citation type="journal article" date="2019" name="Int. J. Syst. Evol. Microbiol.">
        <title>The Global Catalogue of Microorganisms (GCM) 10K type strain sequencing project: providing services to taxonomists for standard genome sequencing and annotation.</title>
        <authorList>
            <consortium name="The Broad Institute Genomics Platform"/>
            <consortium name="The Broad Institute Genome Sequencing Center for Infectious Disease"/>
            <person name="Wu L."/>
            <person name="Ma J."/>
        </authorList>
    </citation>
    <scope>NUCLEOTIDE SEQUENCE [LARGE SCALE GENOMIC DNA]</scope>
    <source>
        <strain evidence="6 7">CGMCC 1.3240</strain>
    </source>
</reference>